<evidence type="ECO:0000256" key="2">
    <source>
        <dbReference type="SAM" id="Phobius"/>
    </source>
</evidence>
<dbReference type="InterPro" id="IPR012551">
    <property type="entry name" value="DUF1707_SHOCT-like"/>
</dbReference>
<evidence type="ECO:0000256" key="1">
    <source>
        <dbReference type="SAM" id="MobiDB-lite"/>
    </source>
</evidence>
<feature type="domain" description="DUF1707" evidence="3">
    <location>
        <begin position="10"/>
        <end position="62"/>
    </location>
</feature>
<dbReference type="RefSeq" id="WP_121249833.1">
    <property type="nucleotide sequence ID" value="NZ_RBIL01000001.1"/>
</dbReference>
<gene>
    <name evidence="4" type="ORF">C8N24_1944</name>
</gene>
<keyword evidence="5" id="KW-1185">Reference proteome</keyword>
<organism evidence="4 5">
    <name type="scientific">Solirubrobacter pauli</name>
    <dbReference type="NCBI Taxonomy" id="166793"/>
    <lineage>
        <taxon>Bacteria</taxon>
        <taxon>Bacillati</taxon>
        <taxon>Actinomycetota</taxon>
        <taxon>Thermoleophilia</taxon>
        <taxon>Solirubrobacterales</taxon>
        <taxon>Solirubrobacteraceae</taxon>
        <taxon>Solirubrobacter</taxon>
    </lineage>
</organism>
<dbReference type="AlphaFoldDB" id="A0A660LCX4"/>
<dbReference type="OrthoDB" id="4772576at2"/>
<accession>A0A660LCX4</accession>
<keyword evidence="2" id="KW-0472">Membrane</keyword>
<evidence type="ECO:0000259" key="3">
    <source>
        <dbReference type="Pfam" id="PF08044"/>
    </source>
</evidence>
<protein>
    <submittedName>
        <fullName evidence="4">Uncharacterized protein DUF1707</fullName>
    </submittedName>
</protein>
<feature type="region of interest" description="Disordered" evidence="1">
    <location>
        <begin position="61"/>
        <end position="81"/>
    </location>
</feature>
<dbReference type="PANTHER" id="PTHR40763">
    <property type="entry name" value="MEMBRANE PROTEIN-RELATED"/>
    <property type="match status" value="1"/>
</dbReference>
<feature type="transmembrane region" description="Helical" evidence="2">
    <location>
        <begin position="112"/>
        <end position="133"/>
    </location>
</feature>
<reference evidence="4 5" key="1">
    <citation type="submission" date="2018-10" db="EMBL/GenBank/DDBJ databases">
        <title>Genomic Encyclopedia of Archaeal and Bacterial Type Strains, Phase II (KMG-II): from individual species to whole genera.</title>
        <authorList>
            <person name="Goeker M."/>
        </authorList>
    </citation>
    <scope>NUCLEOTIDE SEQUENCE [LARGE SCALE GENOMIC DNA]</scope>
    <source>
        <strain evidence="4 5">DSM 14954</strain>
    </source>
</reference>
<keyword evidence="2" id="KW-0812">Transmembrane</keyword>
<dbReference type="Proteomes" id="UP000278962">
    <property type="component" value="Unassembled WGS sequence"/>
</dbReference>
<dbReference type="EMBL" id="RBIL01000001">
    <property type="protein sequence ID" value="RKQ92105.1"/>
    <property type="molecule type" value="Genomic_DNA"/>
</dbReference>
<name>A0A660LCX4_9ACTN</name>
<feature type="compositionally biased region" description="Basic residues" evidence="1">
    <location>
        <begin position="64"/>
        <end position="74"/>
    </location>
</feature>
<dbReference type="Pfam" id="PF08044">
    <property type="entry name" value="DUF1707"/>
    <property type="match status" value="1"/>
</dbReference>
<evidence type="ECO:0000313" key="4">
    <source>
        <dbReference type="EMBL" id="RKQ92105.1"/>
    </source>
</evidence>
<evidence type="ECO:0000313" key="5">
    <source>
        <dbReference type="Proteomes" id="UP000278962"/>
    </source>
</evidence>
<proteinExistence type="predicted"/>
<sequence length="154" mass="16904">MSWQRPSSDLRASDAERERVVEFLREHALAGRLNHDELEERIGLAYAAVVRGDLERLIVDLPRRHQPPAKRRPQPTHAVAERHQGPKPFMVLVGLAALAIPMAVMAGVLIAIAVVIAMSALIVPLLIVALLIAHSAKRRRPHRPHGRGMAGGFG</sequence>
<dbReference type="PANTHER" id="PTHR40763:SF4">
    <property type="entry name" value="DUF1707 DOMAIN-CONTAINING PROTEIN"/>
    <property type="match status" value="1"/>
</dbReference>
<comment type="caution">
    <text evidence="4">The sequence shown here is derived from an EMBL/GenBank/DDBJ whole genome shotgun (WGS) entry which is preliminary data.</text>
</comment>
<feature type="transmembrane region" description="Helical" evidence="2">
    <location>
        <begin position="89"/>
        <end position="106"/>
    </location>
</feature>
<keyword evidence="2" id="KW-1133">Transmembrane helix</keyword>